<dbReference type="RefSeq" id="WP_279359800.1">
    <property type="nucleotide sequence ID" value="NZ_JAMWDY010000003.1"/>
</dbReference>
<feature type="domain" description="Phage capsid-like C-terminal" evidence="2">
    <location>
        <begin position="97"/>
        <end position="358"/>
    </location>
</feature>
<reference evidence="3" key="1">
    <citation type="submission" date="2022-06" db="EMBL/GenBank/DDBJ databases">
        <title>Lactococcus from bovine mastitis in China.</title>
        <authorList>
            <person name="Lin Y."/>
            <person name="Han B."/>
        </authorList>
    </citation>
    <scope>NUCLEOTIDE SEQUENCE</scope>
    <source>
        <strain evidence="3">Ningxia-I-26</strain>
    </source>
</reference>
<keyword evidence="4" id="KW-1185">Reference proteome</keyword>
<sequence length="398" mass="43642">MSITFSSITNDLPKYQGALKKFTDSVHENADESIQNQLYNEAMEMLGTELSETIGAQSKAELERMFDNMSANKGMTASEIKFFNSIKEDVGTKDEILLPEETVNQVFDDLKTNHPLLSIINFKNAGMRIKALIAETEGVAVWGEIYGEIKGQLDAAFKENDFKQNKLTAFVVVPKDALDFGAKWLKQFIMAQIEESFAVALELAIVTGNGKNQPVGLMKDLDKGAVDNGLPVYDTDKTAVADLSNVTPETAPKILAPVMQILSTKQKDKKALNIAGQVTMLINPQDYYQLEADFTTLNANGLYIFNLPFGIKIEQSVAVKAGTAVIFVANRYDAYVGGGTSIKEYDQTFALEDLQLYTAKAYYYGKAKDNNVAVVVTVASDTTTTTKAPTTTTTTTQQ</sequence>
<evidence type="ECO:0000256" key="1">
    <source>
        <dbReference type="ARBA" id="ARBA00004328"/>
    </source>
</evidence>
<gene>
    <name evidence="3" type="ORF">NF717_05185</name>
</gene>
<dbReference type="InterPro" id="IPR024455">
    <property type="entry name" value="Phage_capsid"/>
</dbReference>
<dbReference type="NCBIfam" id="TIGR01554">
    <property type="entry name" value="major_cap_HK97"/>
    <property type="match status" value="1"/>
</dbReference>
<name>A0A9X4NZS8_9LACT</name>
<dbReference type="AlphaFoldDB" id="A0A9X4NZS8"/>
<evidence type="ECO:0000313" key="4">
    <source>
        <dbReference type="Proteomes" id="UP001153199"/>
    </source>
</evidence>
<protein>
    <submittedName>
        <fullName evidence="3">Phage major capsid protein</fullName>
    </submittedName>
</protein>
<dbReference type="Pfam" id="PF05065">
    <property type="entry name" value="Phage_capsid"/>
    <property type="match status" value="1"/>
</dbReference>
<comment type="caution">
    <text evidence="3">The sequence shown here is derived from an EMBL/GenBank/DDBJ whole genome shotgun (WGS) entry which is preliminary data.</text>
</comment>
<accession>A0A9X4NZS8</accession>
<organism evidence="3 4">
    <name type="scientific">Lactococcus formosensis</name>
    <dbReference type="NCBI Taxonomy" id="1281486"/>
    <lineage>
        <taxon>Bacteria</taxon>
        <taxon>Bacillati</taxon>
        <taxon>Bacillota</taxon>
        <taxon>Bacilli</taxon>
        <taxon>Lactobacillales</taxon>
        <taxon>Streptococcaceae</taxon>
        <taxon>Lactococcus</taxon>
    </lineage>
</organism>
<dbReference type="EMBL" id="JAMWFV010000004">
    <property type="protein sequence ID" value="MDG6145050.1"/>
    <property type="molecule type" value="Genomic_DNA"/>
</dbReference>
<proteinExistence type="predicted"/>
<dbReference type="SUPFAM" id="SSF56563">
    <property type="entry name" value="Major capsid protein gp5"/>
    <property type="match status" value="1"/>
</dbReference>
<dbReference type="Proteomes" id="UP001153199">
    <property type="component" value="Unassembled WGS sequence"/>
</dbReference>
<dbReference type="InterPro" id="IPR054612">
    <property type="entry name" value="Phage_capsid-like_C"/>
</dbReference>
<comment type="subcellular location">
    <subcellularLocation>
        <location evidence="1">Virion</location>
    </subcellularLocation>
</comment>
<evidence type="ECO:0000259" key="2">
    <source>
        <dbReference type="Pfam" id="PF05065"/>
    </source>
</evidence>
<evidence type="ECO:0000313" key="3">
    <source>
        <dbReference type="EMBL" id="MDG6145050.1"/>
    </source>
</evidence>
<dbReference type="Gene3D" id="3.30.2400.10">
    <property type="entry name" value="Major capsid protein gp5"/>
    <property type="match status" value="1"/>
</dbReference>